<proteinExistence type="predicted"/>
<gene>
    <name evidence="1" type="ORF">mMyoMyo1_011465</name>
</gene>
<sequence length="287" mass="32021">MSPEIKKGMDLKTESEMLFPGREKSGLVTPNSTDCAIPKGLGGGGGWGGRVVLTSEWKGSGRGRILLCCLAQEFCSKPSVGVSWPWALVFPLSRINKVMVSWPMNGWRCDVHQPIFPRGRGHGTQDSWQSHHSFPARVVTKKGWWEAWSRPGPAASLGRAREHGFSDLSFQHWHRVSWARGAGRGAEGWGWRSNPPSGQCFSNWVLQSPWVLKRYLRRCPWRRDRPVGRALRKNPLSLASPRAAWISLAPGTPPTTALRKQSSAAQRKSLRITRLGAWSLEGKTRTL</sequence>
<dbReference type="Proteomes" id="UP000527355">
    <property type="component" value="Unassembled WGS sequence"/>
</dbReference>
<dbReference type="AlphaFoldDB" id="A0A7J7Y0G3"/>
<comment type="caution">
    <text evidence="1">The sequence shown here is derived from an EMBL/GenBank/DDBJ whole genome shotgun (WGS) entry which is preliminary data.</text>
</comment>
<name>A0A7J7Y0G3_MYOMY</name>
<protein>
    <submittedName>
        <fullName evidence="1">Uncharacterized protein</fullName>
    </submittedName>
</protein>
<evidence type="ECO:0000313" key="2">
    <source>
        <dbReference type="Proteomes" id="UP000527355"/>
    </source>
</evidence>
<reference evidence="1 2" key="1">
    <citation type="journal article" date="2020" name="Nature">
        <title>Six reference-quality genomes reveal evolution of bat adaptations.</title>
        <authorList>
            <person name="Jebb D."/>
            <person name="Huang Z."/>
            <person name="Pippel M."/>
            <person name="Hughes G.M."/>
            <person name="Lavrichenko K."/>
            <person name="Devanna P."/>
            <person name="Winkler S."/>
            <person name="Jermiin L.S."/>
            <person name="Skirmuntt E.C."/>
            <person name="Katzourakis A."/>
            <person name="Burkitt-Gray L."/>
            <person name="Ray D.A."/>
            <person name="Sullivan K.A.M."/>
            <person name="Roscito J.G."/>
            <person name="Kirilenko B.M."/>
            <person name="Davalos L.M."/>
            <person name="Corthals A.P."/>
            <person name="Power M.L."/>
            <person name="Jones G."/>
            <person name="Ransome R.D."/>
            <person name="Dechmann D.K.N."/>
            <person name="Locatelli A.G."/>
            <person name="Puechmaille S.J."/>
            <person name="Fedrigo O."/>
            <person name="Jarvis E.D."/>
            <person name="Hiller M."/>
            <person name="Vernes S.C."/>
            <person name="Myers E.W."/>
            <person name="Teeling E.C."/>
        </authorList>
    </citation>
    <scope>NUCLEOTIDE SEQUENCE [LARGE SCALE GENOMIC DNA]</scope>
    <source>
        <strain evidence="1">MMyoMyo1</strain>
        <tissue evidence="1">Flight muscle</tissue>
    </source>
</reference>
<keyword evidence="2" id="KW-1185">Reference proteome</keyword>
<dbReference type="EMBL" id="JABWUV010000005">
    <property type="protein sequence ID" value="KAF6355294.1"/>
    <property type="molecule type" value="Genomic_DNA"/>
</dbReference>
<organism evidence="1 2">
    <name type="scientific">Myotis myotis</name>
    <name type="common">Greater mouse-eared bat</name>
    <name type="synonym">Vespertilio myotis</name>
    <dbReference type="NCBI Taxonomy" id="51298"/>
    <lineage>
        <taxon>Eukaryota</taxon>
        <taxon>Metazoa</taxon>
        <taxon>Chordata</taxon>
        <taxon>Craniata</taxon>
        <taxon>Vertebrata</taxon>
        <taxon>Euteleostomi</taxon>
        <taxon>Mammalia</taxon>
        <taxon>Eutheria</taxon>
        <taxon>Laurasiatheria</taxon>
        <taxon>Chiroptera</taxon>
        <taxon>Yangochiroptera</taxon>
        <taxon>Vespertilionidae</taxon>
        <taxon>Myotis</taxon>
    </lineage>
</organism>
<accession>A0A7J7Y0G3</accession>
<evidence type="ECO:0000313" key="1">
    <source>
        <dbReference type="EMBL" id="KAF6355294.1"/>
    </source>
</evidence>